<gene>
    <name evidence="16" type="primary">Cad87A</name>
    <name evidence="16" type="ORF">EVAR_96249_1</name>
</gene>
<evidence type="ECO:0000256" key="3">
    <source>
        <dbReference type="ARBA" id="ARBA00022692"/>
    </source>
</evidence>
<accession>A0A4C1WKV5</accession>
<feature type="domain" description="Cadherin" evidence="15">
    <location>
        <begin position="15"/>
        <end position="98"/>
    </location>
</feature>
<dbReference type="AlphaFoldDB" id="A0A4C1WKV5"/>
<dbReference type="PROSITE" id="PS00232">
    <property type="entry name" value="CADHERIN_1"/>
    <property type="match status" value="3"/>
</dbReference>
<keyword evidence="17" id="KW-1185">Reference proteome</keyword>
<feature type="domain" description="Cadherin" evidence="15">
    <location>
        <begin position="203"/>
        <end position="324"/>
    </location>
</feature>
<dbReference type="PANTHER" id="PTHR24026">
    <property type="entry name" value="FAT ATYPICAL CADHERIN-RELATED"/>
    <property type="match status" value="1"/>
</dbReference>
<dbReference type="EMBL" id="BGZK01000585">
    <property type="protein sequence ID" value="GBP51653.1"/>
    <property type="molecule type" value="Genomic_DNA"/>
</dbReference>
<feature type="domain" description="Cadherin" evidence="15">
    <location>
        <begin position="533"/>
        <end position="637"/>
    </location>
</feature>
<dbReference type="Proteomes" id="UP000299102">
    <property type="component" value="Unassembled WGS sequence"/>
</dbReference>
<evidence type="ECO:0000256" key="4">
    <source>
        <dbReference type="ARBA" id="ARBA00022729"/>
    </source>
</evidence>
<dbReference type="GO" id="GO:0005509">
    <property type="term" value="F:calcium ion binding"/>
    <property type="evidence" value="ECO:0007669"/>
    <property type="project" value="UniProtKB-UniRule"/>
</dbReference>
<dbReference type="OrthoDB" id="9990384at2759"/>
<dbReference type="SMART" id="SM00112">
    <property type="entry name" value="CA"/>
    <property type="match status" value="9"/>
</dbReference>
<keyword evidence="5" id="KW-0677">Repeat</keyword>
<proteinExistence type="predicted"/>
<evidence type="ECO:0000313" key="17">
    <source>
        <dbReference type="Proteomes" id="UP000299102"/>
    </source>
</evidence>
<keyword evidence="8 13" id="KW-1133">Transmembrane helix</keyword>
<feature type="chain" id="PRO_5020031876" evidence="14">
    <location>
        <begin position="21"/>
        <end position="1255"/>
    </location>
</feature>
<feature type="domain" description="Cadherin" evidence="15">
    <location>
        <begin position="325"/>
        <end position="424"/>
    </location>
</feature>
<dbReference type="InterPro" id="IPR002126">
    <property type="entry name" value="Cadherin-like_dom"/>
</dbReference>
<dbReference type="PRINTS" id="PR00205">
    <property type="entry name" value="CADHERIN"/>
</dbReference>
<keyword evidence="9 13" id="KW-0472">Membrane</keyword>
<dbReference type="SUPFAM" id="SSF49313">
    <property type="entry name" value="Cadherin-like"/>
    <property type="match status" value="9"/>
</dbReference>
<dbReference type="GO" id="GO:0001736">
    <property type="term" value="P:establishment of planar polarity"/>
    <property type="evidence" value="ECO:0007669"/>
    <property type="project" value="UniProtKB-ARBA"/>
</dbReference>
<dbReference type="PANTHER" id="PTHR24026:SF136">
    <property type="entry name" value="PROTOCADHERIN-23"/>
    <property type="match status" value="1"/>
</dbReference>
<evidence type="ECO:0000256" key="12">
    <source>
        <dbReference type="PROSITE-ProRule" id="PRU00043"/>
    </source>
</evidence>
<evidence type="ECO:0000313" key="16">
    <source>
        <dbReference type="EMBL" id="GBP51653.1"/>
    </source>
</evidence>
<keyword evidence="3 13" id="KW-0812">Transmembrane</keyword>
<dbReference type="InterPro" id="IPR020894">
    <property type="entry name" value="Cadherin_CS"/>
</dbReference>
<keyword evidence="10" id="KW-1015">Disulfide bond</keyword>
<dbReference type="FunFam" id="2.60.40.60:FF:000116">
    <property type="entry name" value="Dachsous cadherin-related 2"/>
    <property type="match status" value="1"/>
</dbReference>
<sequence>MNVRGILMFLLIVLVLKVQARDVDQTSEIRYSIVDPEDSAFWIDPFTGKVGVKTDASVEMGSDNNHVILSVLATDGVHNVTCTVDIAIRDVNNHAPVFDTEHYNATVLEDASIGTEVAQVLASDMDSGVNAEIKYSIQKGALDAFVVDNETGVVTVSSKLDYDKRNTYRINIIASDKGMPSLTGTTELVVQVINVNDKVPYFTPQIQRAEVSADAEIDTIVHTLIAMDPDVTNSDELMYELSSTKLVKAVDKNGKEVTDEGIFNNWFSVWPNGSVVVSRRPDRTRAAVLTLPVVVTDTSATTLQQADGELIITVVDVNRHAPVFPQSQYFERLPEEQPVGTVLGTYIATDKETPIAYYEITPPNAYFHINNVTGTVKSSQRIDYEKIRRVDFNVVAYDSGVPQLYGTANVLVEVLNINDEEPVFDNNSYEAKVPENSKEGTLVVTVHASDADEGQYGEVRYNLVGEFAPLFTIDSVGGDVRVARGADLDREATTELWLQAIAADNAPDDLRHMTRVPIHIVIEDVNDNSPVFTQNVYKSTIAENLRLEPPAVILQVLAEDRDTGVNGQIKYEIIEQKTFTVDAMTGIIYPSKPVVGNTTYHLTVTATDQAGEGRGAHMDVAKVDIYVASVNKHKPVFVVPPTPQHVIEIPENAAQADLLVLAVKATDEDTGENGRISYHLKVDNENIQETQEFTIDEQSGELRTKTFLDREHNPSYQLVVVARDHGSPGQFEALVFLTVLVQDTNDNVPRFAKEFYEFAISENQPAGIIIGSLKAQDKDAGENGKVYYHILDGNQYGAFTLDRTQGLLRANISFDREKRSEYSMTVYASNDPILERPVDILEAVQQRQENATNLEYDRSVARVTVNVLDENDNEPKFQKNIYYAGVKNTARLNEPVITVTARDDDFEENGTLAYVVAASNLYKFGDQKSSGSIVPSPFNITQDGVVTTANFMSEYNQDRFVLEVLAQEVAPPHRRAVAHVHIWIISGAQTLRMVLSRACSLAERVRAELERRVSAATGAIVVAHALRQHVRDGRIHEHWCEVELHAVETRSQQALAADSALALVDARYDQLRDLYRDAGVETVVAAASPNKVREEFDPALAALIALLIVLFTGVVTFIVVCACLKHWVVSPPSMESSKGDSLARRRILDELSTTENPLWLENKLRPYEEQELTMNVFGEQSAENTSENVDQPPPVDNPYATIQGSRATERCGEYATLGRSSPTPLEAALGFQVGYTDITHKNARPDGTRAPHPGT</sequence>
<reference evidence="16 17" key="1">
    <citation type="journal article" date="2019" name="Commun. Biol.">
        <title>The bagworm genome reveals a unique fibroin gene that provides high tensile strength.</title>
        <authorList>
            <person name="Kono N."/>
            <person name="Nakamura H."/>
            <person name="Ohtoshi R."/>
            <person name="Tomita M."/>
            <person name="Numata K."/>
            <person name="Arakawa K."/>
        </authorList>
    </citation>
    <scope>NUCLEOTIDE SEQUENCE [LARGE SCALE GENOMIC DNA]</scope>
</reference>
<evidence type="ECO:0000256" key="13">
    <source>
        <dbReference type="SAM" id="Phobius"/>
    </source>
</evidence>
<evidence type="ECO:0000256" key="5">
    <source>
        <dbReference type="ARBA" id="ARBA00022737"/>
    </source>
</evidence>
<dbReference type="GO" id="GO:0030855">
    <property type="term" value="P:epithelial cell differentiation"/>
    <property type="evidence" value="ECO:0007669"/>
    <property type="project" value="UniProtKB-ARBA"/>
</dbReference>
<dbReference type="GO" id="GO:0048513">
    <property type="term" value="P:animal organ development"/>
    <property type="evidence" value="ECO:0007669"/>
    <property type="project" value="UniProtKB-ARBA"/>
</dbReference>
<feature type="domain" description="Cadherin" evidence="15">
    <location>
        <begin position="752"/>
        <end position="877"/>
    </location>
</feature>
<name>A0A4C1WKV5_EUMVA</name>
<evidence type="ECO:0000256" key="6">
    <source>
        <dbReference type="ARBA" id="ARBA00022837"/>
    </source>
</evidence>
<keyword evidence="4 14" id="KW-0732">Signal</keyword>
<evidence type="ECO:0000256" key="7">
    <source>
        <dbReference type="ARBA" id="ARBA00022889"/>
    </source>
</evidence>
<dbReference type="GO" id="GO:0005886">
    <property type="term" value="C:plasma membrane"/>
    <property type="evidence" value="ECO:0007669"/>
    <property type="project" value="UniProtKB-SubCell"/>
</dbReference>
<protein>
    <submittedName>
        <fullName evidence="16">Cadherin-87A</fullName>
    </submittedName>
</protein>
<dbReference type="Pfam" id="PF00028">
    <property type="entry name" value="Cadherin"/>
    <property type="match status" value="6"/>
</dbReference>
<keyword evidence="2" id="KW-0245">EGF-like domain</keyword>
<evidence type="ECO:0000256" key="11">
    <source>
        <dbReference type="ARBA" id="ARBA00023180"/>
    </source>
</evidence>
<feature type="transmembrane region" description="Helical" evidence="13">
    <location>
        <begin position="1099"/>
        <end position="1124"/>
    </location>
</feature>
<evidence type="ECO:0000256" key="10">
    <source>
        <dbReference type="ARBA" id="ARBA00023157"/>
    </source>
</evidence>
<dbReference type="InterPro" id="IPR015919">
    <property type="entry name" value="Cadherin-like_sf"/>
</dbReference>
<evidence type="ECO:0000256" key="9">
    <source>
        <dbReference type="ARBA" id="ARBA00023136"/>
    </source>
</evidence>
<organism evidence="16 17">
    <name type="scientific">Eumeta variegata</name>
    <name type="common">Bagworm moth</name>
    <name type="synonym">Eumeta japonica</name>
    <dbReference type="NCBI Taxonomy" id="151549"/>
    <lineage>
        <taxon>Eukaryota</taxon>
        <taxon>Metazoa</taxon>
        <taxon>Ecdysozoa</taxon>
        <taxon>Arthropoda</taxon>
        <taxon>Hexapoda</taxon>
        <taxon>Insecta</taxon>
        <taxon>Pterygota</taxon>
        <taxon>Neoptera</taxon>
        <taxon>Endopterygota</taxon>
        <taxon>Lepidoptera</taxon>
        <taxon>Glossata</taxon>
        <taxon>Ditrysia</taxon>
        <taxon>Tineoidea</taxon>
        <taxon>Psychidae</taxon>
        <taxon>Oiketicinae</taxon>
        <taxon>Eumeta</taxon>
    </lineage>
</organism>
<feature type="domain" description="Cadherin" evidence="15">
    <location>
        <begin position="641"/>
        <end position="751"/>
    </location>
</feature>
<dbReference type="PROSITE" id="PS50268">
    <property type="entry name" value="CADHERIN_2"/>
    <property type="match status" value="9"/>
</dbReference>
<dbReference type="GO" id="GO:0007156">
    <property type="term" value="P:homophilic cell adhesion via plasma membrane adhesion molecules"/>
    <property type="evidence" value="ECO:0007669"/>
    <property type="project" value="InterPro"/>
</dbReference>
<dbReference type="FunFam" id="2.60.40.60:FF:000013">
    <property type="entry name" value="Cadherin EGF LAG seven-pass G-type receptor"/>
    <property type="match status" value="1"/>
</dbReference>
<feature type="domain" description="Cadherin" evidence="15">
    <location>
        <begin position="425"/>
        <end position="532"/>
    </location>
</feature>
<evidence type="ECO:0000256" key="2">
    <source>
        <dbReference type="ARBA" id="ARBA00022536"/>
    </source>
</evidence>
<comment type="subcellular location">
    <subcellularLocation>
        <location evidence="1">Membrane</location>
    </subcellularLocation>
</comment>
<dbReference type="GO" id="GO:0007424">
    <property type="term" value="P:open tracheal system development"/>
    <property type="evidence" value="ECO:0007669"/>
    <property type="project" value="UniProtKB-ARBA"/>
</dbReference>
<feature type="domain" description="Cadherin" evidence="15">
    <location>
        <begin position="878"/>
        <end position="984"/>
    </location>
</feature>
<evidence type="ECO:0000256" key="1">
    <source>
        <dbReference type="ARBA" id="ARBA00004370"/>
    </source>
</evidence>
<comment type="caution">
    <text evidence="16">The sequence shown here is derived from an EMBL/GenBank/DDBJ whole genome shotgun (WGS) entry which is preliminary data.</text>
</comment>
<dbReference type="Gene3D" id="2.60.40.60">
    <property type="entry name" value="Cadherins"/>
    <property type="match status" value="9"/>
</dbReference>
<dbReference type="GO" id="GO:0007163">
    <property type="term" value="P:establishment or maintenance of cell polarity"/>
    <property type="evidence" value="ECO:0007669"/>
    <property type="project" value="UniProtKB-ARBA"/>
</dbReference>
<dbReference type="STRING" id="151549.A0A4C1WKV5"/>
<evidence type="ECO:0000256" key="8">
    <source>
        <dbReference type="ARBA" id="ARBA00022989"/>
    </source>
</evidence>
<keyword evidence="6 12" id="KW-0106">Calcium</keyword>
<dbReference type="FunFam" id="2.60.40.60:FF:000020">
    <property type="entry name" value="Dachsous cadherin-related 1b"/>
    <property type="match status" value="2"/>
</dbReference>
<dbReference type="FunFam" id="2.60.40.60:FF:000266">
    <property type="entry name" value="Cadherin 23"/>
    <property type="match status" value="1"/>
</dbReference>
<evidence type="ECO:0000256" key="14">
    <source>
        <dbReference type="SAM" id="SignalP"/>
    </source>
</evidence>
<keyword evidence="7" id="KW-0130">Cell adhesion</keyword>
<evidence type="ECO:0000259" key="15">
    <source>
        <dbReference type="PROSITE" id="PS50268"/>
    </source>
</evidence>
<feature type="domain" description="Cadherin" evidence="15">
    <location>
        <begin position="99"/>
        <end position="202"/>
    </location>
</feature>
<dbReference type="CDD" id="cd11304">
    <property type="entry name" value="Cadherin_repeat"/>
    <property type="match status" value="9"/>
</dbReference>
<keyword evidence="11" id="KW-0325">Glycoprotein</keyword>
<feature type="signal peptide" evidence="14">
    <location>
        <begin position="1"/>
        <end position="20"/>
    </location>
</feature>